<protein>
    <recommendedName>
        <fullName evidence="9">RDD domain-containing protein</fullName>
    </recommendedName>
</protein>
<keyword evidence="11" id="KW-1185">Reference proteome</keyword>
<feature type="transmembrane region" description="Helical" evidence="8">
    <location>
        <begin position="308"/>
        <end position="330"/>
    </location>
</feature>
<evidence type="ECO:0000256" key="4">
    <source>
        <dbReference type="ARBA" id="ARBA00022989"/>
    </source>
</evidence>
<feature type="coiled-coil region" evidence="6">
    <location>
        <begin position="276"/>
        <end position="303"/>
    </location>
</feature>
<feature type="transmembrane region" description="Helical" evidence="8">
    <location>
        <begin position="361"/>
        <end position="380"/>
    </location>
</feature>
<comment type="subcellular location">
    <subcellularLocation>
        <location evidence="1">Cell membrane</location>
        <topology evidence="1">Multi-pass membrane protein</topology>
    </subcellularLocation>
</comment>
<organism evidence="10 11">
    <name type="scientific">Roseateles chitinivorans</name>
    <dbReference type="NCBI Taxonomy" id="2917965"/>
    <lineage>
        <taxon>Bacteria</taxon>
        <taxon>Pseudomonadati</taxon>
        <taxon>Pseudomonadota</taxon>
        <taxon>Betaproteobacteria</taxon>
        <taxon>Burkholderiales</taxon>
        <taxon>Sphaerotilaceae</taxon>
        <taxon>Roseateles</taxon>
    </lineage>
</organism>
<feature type="region of interest" description="Disordered" evidence="7">
    <location>
        <begin position="212"/>
        <end position="240"/>
    </location>
</feature>
<keyword evidence="5 8" id="KW-0472">Membrane</keyword>
<dbReference type="GO" id="GO:0005886">
    <property type="term" value="C:plasma membrane"/>
    <property type="evidence" value="ECO:0007669"/>
    <property type="project" value="UniProtKB-SubCell"/>
</dbReference>
<evidence type="ECO:0000256" key="8">
    <source>
        <dbReference type="SAM" id="Phobius"/>
    </source>
</evidence>
<evidence type="ECO:0000256" key="6">
    <source>
        <dbReference type="SAM" id="Coils"/>
    </source>
</evidence>
<evidence type="ECO:0000256" key="2">
    <source>
        <dbReference type="ARBA" id="ARBA00022475"/>
    </source>
</evidence>
<feature type="domain" description="RDD" evidence="9">
    <location>
        <begin position="315"/>
        <end position="392"/>
    </location>
</feature>
<proteinExistence type="predicted"/>
<accession>A0A2G9C3J9</accession>
<keyword evidence="2" id="KW-1003">Cell membrane</keyword>
<dbReference type="Proteomes" id="UP000231501">
    <property type="component" value="Unassembled WGS sequence"/>
</dbReference>
<feature type="transmembrane region" description="Helical" evidence="8">
    <location>
        <begin position="145"/>
        <end position="168"/>
    </location>
</feature>
<reference evidence="10 11" key="1">
    <citation type="submission" date="2017-11" db="EMBL/GenBank/DDBJ databases">
        <title>Draft genome sequence of Mitsuaria sp. HWN-4.</title>
        <authorList>
            <person name="Gundlapally S.R."/>
        </authorList>
    </citation>
    <scope>NUCLEOTIDE SEQUENCE [LARGE SCALE GENOMIC DNA]</scope>
    <source>
        <strain evidence="10 11">HWN-4</strain>
    </source>
</reference>
<comment type="caution">
    <text evidence="10">The sequence shown here is derived from an EMBL/GenBank/DDBJ whole genome shotgun (WGS) entry which is preliminary data.</text>
</comment>
<sequence>MARRPVGTWGDILQRGRAVRQRASLPAAEESFRAPRAALGEVMGLRARSRSRQCRPMTTPVDPSPSAAAPALPDSPAPVPLPVSGGSAAAATAAPVPGRAAQAAGEVPQDPRDWITPEDLNVAPALLGLPLASPWQRAKAMAVDVTLVTVLSNFGNTPLLAGFCWIAWRWHKHQRASRGELRADSGWLGWAPALCLVAFGLYSSTMEHIDEPTKQARREAVAAASTDRSDRHDDESDDAGAETKDLVKAAVAAAASAASAGELDLARLEHDRELQRKADRVRIKALQEEVRKLKDEAKRSPIEKLRHWWELVGLNLAWAFAYFVAFPLIWPGQTPGKKLMGLRIVELTGKPLKPMLCVRRYGGYAAGATTGGMGFLQILWDANRQGLHDKAAHTAVIDIRNPRRLRLTEDLTG</sequence>
<feature type="compositionally biased region" description="Low complexity" evidence="7">
    <location>
        <begin position="60"/>
        <end position="72"/>
    </location>
</feature>
<name>A0A2G9C3J9_9BURK</name>
<evidence type="ECO:0000313" key="11">
    <source>
        <dbReference type="Proteomes" id="UP000231501"/>
    </source>
</evidence>
<evidence type="ECO:0000256" key="1">
    <source>
        <dbReference type="ARBA" id="ARBA00004651"/>
    </source>
</evidence>
<evidence type="ECO:0000256" key="3">
    <source>
        <dbReference type="ARBA" id="ARBA00022692"/>
    </source>
</evidence>
<dbReference type="AlphaFoldDB" id="A0A2G9C3J9"/>
<feature type="region of interest" description="Disordered" evidence="7">
    <location>
        <begin position="46"/>
        <end position="92"/>
    </location>
</feature>
<evidence type="ECO:0000256" key="5">
    <source>
        <dbReference type="ARBA" id="ARBA00023136"/>
    </source>
</evidence>
<dbReference type="PANTHER" id="PTHR36115:SF6">
    <property type="entry name" value="PROLINE-RICH ANTIGEN HOMOLOG"/>
    <property type="match status" value="1"/>
</dbReference>
<evidence type="ECO:0000256" key="7">
    <source>
        <dbReference type="SAM" id="MobiDB-lite"/>
    </source>
</evidence>
<dbReference type="EMBL" id="PEOG01000084">
    <property type="protein sequence ID" value="PIM51010.1"/>
    <property type="molecule type" value="Genomic_DNA"/>
</dbReference>
<dbReference type="InterPro" id="IPR051791">
    <property type="entry name" value="Pra-immunoreactive"/>
</dbReference>
<feature type="transmembrane region" description="Helical" evidence="8">
    <location>
        <begin position="188"/>
        <end position="205"/>
    </location>
</feature>
<feature type="compositionally biased region" description="Low complexity" evidence="7">
    <location>
        <begin position="82"/>
        <end position="92"/>
    </location>
</feature>
<keyword evidence="4 8" id="KW-1133">Transmembrane helix</keyword>
<keyword evidence="6" id="KW-0175">Coiled coil</keyword>
<gene>
    <name evidence="10" type="ORF">CS062_21935</name>
</gene>
<evidence type="ECO:0000313" key="10">
    <source>
        <dbReference type="EMBL" id="PIM51010.1"/>
    </source>
</evidence>
<dbReference type="Pfam" id="PF06271">
    <property type="entry name" value="RDD"/>
    <property type="match status" value="1"/>
</dbReference>
<dbReference type="PANTHER" id="PTHR36115">
    <property type="entry name" value="PROLINE-RICH ANTIGEN HOMOLOG-RELATED"/>
    <property type="match status" value="1"/>
</dbReference>
<keyword evidence="3 8" id="KW-0812">Transmembrane</keyword>
<dbReference type="InterPro" id="IPR010432">
    <property type="entry name" value="RDD"/>
</dbReference>
<evidence type="ECO:0000259" key="9">
    <source>
        <dbReference type="Pfam" id="PF06271"/>
    </source>
</evidence>